<organism evidence="2 3">
    <name type="scientific">Macrostomum lignano</name>
    <dbReference type="NCBI Taxonomy" id="282301"/>
    <lineage>
        <taxon>Eukaryota</taxon>
        <taxon>Metazoa</taxon>
        <taxon>Spiralia</taxon>
        <taxon>Lophotrochozoa</taxon>
        <taxon>Platyhelminthes</taxon>
        <taxon>Rhabditophora</taxon>
        <taxon>Macrostomorpha</taxon>
        <taxon>Macrostomida</taxon>
        <taxon>Macrostomidae</taxon>
        <taxon>Macrostomum</taxon>
    </lineage>
</organism>
<dbReference type="WBParaSite" id="maker-unitig_32516-snap-gene-0.1-mRNA-1">
    <property type="protein sequence ID" value="maker-unitig_32516-snap-gene-0.1-mRNA-1"/>
    <property type="gene ID" value="maker-unitig_32516-snap-gene-0.1"/>
</dbReference>
<feature type="compositionally biased region" description="Polar residues" evidence="1">
    <location>
        <begin position="252"/>
        <end position="262"/>
    </location>
</feature>
<evidence type="ECO:0000313" key="2">
    <source>
        <dbReference type="Proteomes" id="UP000095280"/>
    </source>
</evidence>
<name>A0A1I8FGU4_9PLAT</name>
<evidence type="ECO:0000313" key="3">
    <source>
        <dbReference type="WBParaSite" id="maker-unitig_32516-snap-gene-0.1-mRNA-1"/>
    </source>
</evidence>
<keyword evidence="2" id="KW-1185">Reference proteome</keyword>
<evidence type="ECO:0000256" key="1">
    <source>
        <dbReference type="SAM" id="MobiDB-lite"/>
    </source>
</evidence>
<sequence>AVSHGAESLNARIGKLAGTRCKDLTDSLLELCPAARQPTIPVSVNQLEQSIAHHTPRIRLLPISLADSNALPFTVPLRNEATNSCLKWLVNSECGTDCLSVRDQEGDTPFPSISAAFSKVLLLTVREAELSHGSQVDTRWIAERRHQQRSQSEKTLKYVTQTGSGERGAQGSERDVDRVRKPFQRKLSFTIKEVAKIHTTAEIAMTSSMNTTEKVKHGVAKHWQFCLLPDGPRPQGASQGRDCIIDGHGSAESGSGARSQVQGPPVCPTWRQAEDLLCRRLPRSGTDEVTHRGLAVDQLPPEFAQNPPCTRARRVRCPTATLRLAASSWQTLCDYIEQFYTEKHLEDIMISREAAHGGEAVRVQKRERRTYKVLLALLRPCHRARSQVSFDPSKAQKRSRSLQLFSLGSR</sequence>
<proteinExistence type="predicted"/>
<protein>
    <submittedName>
        <fullName evidence="3">ANK_REP_REGION domain-containing protein</fullName>
    </submittedName>
</protein>
<dbReference type="Proteomes" id="UP000095280">
    <property type="component" value="Unplaced"/>
</dbReference>
<reference evidence="3" key="1">
    <citation type="submission" date="2016-11" db="UniProtKB">
        <authorList>
            <consortium name="WormBaseParasite"/>
        </authorList>
    </citation>
    <scope>IDENTIFICATION</scope>
</reference>
<dbReference type="AlphaFoldDB" id="A0A1I8FGU4"/>
<feature type="region of interest" description="Disordered" evidence="1">
    <location>
        <begin position="246"/>
        <end position="265"/>
    </location>
</feature>
<accession>A0A1I8FGU4</accession>